<gene>
    <name evidence="1" type="ORF">ONZ43_g173</name>
</gene>
<comment type="caution">
    <text evidence="1">The sequence shown here is derived from an EMBL/GenBank/DDBJ whole genome shotgun (WGS) entry which is preliminary data.</text>
</comment>
<evidence type="ECO:0000313" key="1">
    <source>
        <dbReference type="EMBL" id="KAJ8124006.1"/>
    </source>
</evidence>
<sequence>MENRQKRFEATAQFLLEKFPRERENKYDNEEWVLYETYIPQVLALAANYNDSQSKPDPLIANMDFVNLLVNAANWLGMAIGAQERYDESLELLRKAEEILDGPAGDIPTRKMVWRFNTSRNYYCMGKFQEAEALLSKALEQAEALGGWYQLVYAHLTFSSLKTRIGQLGNANEHVDIAKHIIETSGLAARFSWLSSYTAYRAGDVAMKQGRVKDAIEEMEKATIIGKLVKAPIGILCRCIHAYSKALAMDPTRAEEAEHQRQEARRLRAQIPGDSGDLDDESDQVFERLVKMDHR</sequence>
<organism evidence="1 2">
    <name type="scientific">Nemania bipapillata</name>
    <dbReference type="NCBI Taxonomy" id="110536"/>
    <lineage>
        <taxon>Eukaryota</taxon>
        <taxon>Fungi</taxon>
        <taxon>Dikarya</taxon>
        <taxon>Ascomycota</taxon>
        <taxon>Pezizomycotina</taxon>
        <taxon>Sordariomycetes</taxon>
        <taxon>Xylariomycetidae</taxon>
        <taxon>Xylariales</taxon>
        <taxon>Xylariaceae</taxon>
        <taxon>Nemania</taxon>
    </lineage>
</organism>
<protein>
    <submittedName>
        <fullName evidence="1">Uncharacterized protein</fullName>
    </submittedName>
</protein>
<keyword evidence="2" id="KW-1185">Reference proteome</keyword>
<proteinExistence type="predicted"/>
<name>A0ACC2J9E3_9PEZI</name>
<reference evidence="1" key="1">
    <citation type="submission" date="2022-11" db="EMBL/GenBank/DDBJ databases">
        <title>Genome Sequence of Nemania bipapillata.</title>
        <authorList>
            <person name="Buettner E."/>
        </authorList>
    </citation>
    <scope>NUCLEOTIDE SEQUENCE</scope>
    <source>
        <strain evidence="1">CP14</strain>
    </source>
</reference>
<accession>A0ACC2J9E3</accession>
<dbReference type="EMBL" id="JAPESX010000019">
    <property type="protein sequence ID" value="KAJ8124006.1"/>
    <property type="molecule type" value="Genomic_DNA"/>
</dbReference>
<evidence type="ECO:0000313" key="2">
    <source>
        <dbReference type="Proteomes" id="UP001153334"/>
    </source>
</evidence>
<dbReference type="Proteomes" id="UP001153334">
    <property type="component" value="Unassembled WGS sequence"/>
</dbReference>